<evidence type="ECO:0000313" key="1">
    <source>
        <dbReference type="EMBL" id="MBK1816199.1"/>
    </source>
</evidence>
<keyword evidence="2" id="KW-1185">Reference proteome</keyword>
<protein>
    <submittedName>
        <fullName evidence="1">Uncharacterized protein</fullName>
    </submittedName>
</protein>
<dbReference type="EMBL" id="JAENIK010000011">
    <property type="protein sequence ID" value="MBK1816199.1"/>
    <property type="molecule type" value="Genomic_DNA"/>
</dbReference>
<proteinExistence type="predicted"/>
<dbReference type="RefSeq" id="WP_200351151.1">
    <property type="nucleotide sequence ID" value="NZ_BAABHZ010000006.1"/>
</dbReference>
<dbReference type="Proteomes" id="UP000600139">
    <property type="component" value="Unassembled WGS sequence"/>
</dbReference>
<evidence type="ECO:0000313" key="2">
    <source>
        <dbReference type="Proteomes" id="UP000600139"/>
    </source>
</evidence>
<name>A0A934R6U8_9BACT</name>
<reference evidence="1" key="1">
    <citation type="submission" date="2021-01" db="EMBL/GenBank/DDBJ databases">
        <title>Modified the classification status of verrucomicrobia.</title>
        <authorList>
            <person name="Feng X."/>
        </authorList>
    </citation>
    <scope>NUCLEOTIDE SEQUENCE</scope>
    <source>
        <strain evidence="1">JCM 18052</strain>
    </source>
</reference>
<comment type="caution">
    <text evidence="1">The sequence shown here is derived from an EMBL/GenBank/DDBJ whole genome shotgun (WGS) entry which is preliminary data.</text>
</comment>
<dbReference type="AlphaFoldDB" id="A0A934R6U8"/>
<sequence>MKLLFLVLAVSAITDVPIRATEYSRADPFEGRFEISPAGTPYVSGCGWSYKDDTGTVAAGILLPGTVSNACDRGIIIRTGAAVFHLVWFGQPGRAFPSAPEDHAVASTRTLEKHTQSELSLLPVFPRMR</sequence>
<gene>
    <name evidence="1" type="ORF">JIN84_11300</name>
</gene>
<accession>A0A934R6U8</accession>
<organism evidence="1 2">
    <name type="scientific">Luteolibacter yonseiensis</name>
    <dbReference type="NCBI Taxonomy" id="1144680"/>
    <lineage>
        <taxon>Bacteria</taxon>
        <taxon>Pseudomonadati</taxon>
        <taxon>Verrucomicrobiota</taxon>
        <taxon>Verrucomicrobiia</taxon>
        <taxon>Verrucomicrobiales</taxon>
        <taxon>Verrucomicrobiaceae</taxon>
        <taxon>Luteolibacter</taxon>
    </lineage>
</organism>